<comment type="subunit">
    <text evidence="8">Monomer.</text>
</comment>
<feature type="binding site" evidence="8">
    <location>
        <position position="63"/>
    </location>
    <ligand>
        <name>tRNA</name>
        <dbReference type="ChEBI" id="CHEBI:17843"/>
    </ligand>
</feature>
<organism evidence="11 12">
    <name type="scientific">Aedoeadaptatus ivorii</name>
    <dbReference type="NCBI Taxonomy" id="54006"/>
    <lineage>
        <taxon>Bacteria</taxon>
        <taxon>Bacillati</taxon>
        <taxon>Bacillota</taxon>
        <taxon>Tissierellia</taxon>
        <taxon>Tissierellales</taxon>
        <taxon>Peptoniphilaceae</taxon>
        <taxon>Aedoeadaptatus</taxon>
    </lineage>
</organism>
<evidence type="ECO:0000256" key="10">
    <source>
        <dbReference type="RuleBase" id="RU004320"/>
    </source>
</evidence>
<dbReference type="EMBL" id="LR134523">
    <property type="protein sequence ID" value="VEJ35149.1"/>
    <property type="molecule type" value="Genomic_DNA"/>
</dbReference>
<dbReference type="HAMAP" id="MF_00083">
    <property type="entry name" value="Pept_tRNA_hydro_bact"/>
    <property type="match status" value="1"/>
</dbReference>
<evidence type="ECO:0000256" key="9">
    <source>
        <dbReference type="RuleBase" id="RU000673"/>
    </source>
</evidence>
<dbReference type="EC" id="3.1.1.29" evidence="1 8"/>
<feature type="site" description="Discriminates between blocked and unblocked aminoacyl-tRNA" evidence="8">
    <location>
        <position position="8"/>
    </location>
</feature>
<evidence type="ECO:0000313" key="12">
    <source>
        <dbReference type="Proteomes" id="UP000269544"/>
    </source>
</evidence>
<accession>A0A448V0N4</accession>
<evidence type="ECO:0000313" key="11">
    <source>
        <dbReference type="EMBL" id="VEJ35149.1"/>
    </source>
</evidence>
<keyword evidence="3 8" id="KW-0378">Hydrolase</keyword>
<evidence type="ECO:0000256" key="1">
    <source>
        <dbReference type="ARBA" id="ARBA00013260"/>
    </source>
</evidence>
<comment type="function">
    <text evidence="8">Catalyzes the release of premature peptidyl moieties from peptidyl-tRNA molecules trapped in stalled 50S ribosomal subunits, and thus maintains levels of free tRNAs and 50S ribosomes.</text>
</comment>
<dbReference type="PANTHER" id="PTHR17224:SF1">
    <property type="entry name" value="PEPTIDYL-TRNA HYDROLASE"/>
    <property type="match status" value="1"/>
</dbReference>
<reference evidence="11 12" key="1">
    <citation type="submission" date="2018-12" db="EMBL/GenBank/DDBJ databases">
        <authorList>
            <consortium name="Pathogen Informatics"/>
        </authorList>
    </citation>
    <scope>NUCLEOTIDE SEQUENCE [LARGE SCALE GENOMIC DNA]</scope>
    <source>
        <strain evidence="11 12">NCTC13079</strain>
    </source>
</reference>
<feature type="binding site" evidence="8">
    <location>
        <position position="13"/>
    </location>
    <ligand>
        <name>tRNA</name>
        <dbReference type="ChEBI" id="CHEBI:17843"/>
    </ligand>
</feature>
<keyword evidence="2 8" id="KW-0820">tRNA-binding</keyword>
<dbReference type="GO" id="GO:0072344">
    <property type="term" value="P:rescue of stalled ribosome"/>
    <property type="evidence" value="ECO:0007669"/>
    <property type="project" value="UniProtKB-UniRule"/>
</dbReference>
<dbReference type="GO" id="GO:0006515">
    <property type="term" value="P:protein quality control for misfolded or incompletely synthesized proteins"/>
    <property type="evidence" value="ECO:0007669"/>
    <property type="project" value="UniProtKB-UniRule"/>
</dbReference>
<feature type="binding site" evidence="8">
    <location>
        <position position="65"/>
    </location>
    <ligand>
        <name>tRNA</name>
        <dbReference type="ChEBI" id="CHEBI:17843"/>
    </ligand>
</feature>
<proteinExistence type="inferred from homology"/>
<protein>
    <recommendedName>
        <fullName evidence="7 8">Peptidyl-tRNA hydrolase</fullName>
        <shortName evidence="8">Pth</shortName>
        <ecNumber evidence="1 8">3.1.1.29</ecNumber>
    </recommendedName>
</protein>
<dbReference type="CDD" id="cd00462">
    <property type="entry name" value="PTH"/>
    <property type="match status" value="1"/>
</dbReference>
<comment type="subcellular location">
    <subcellularLocation>
        <location evidence="8">Cytoplasm</location>
    </subcellularLocation>
</comment>
<evidence type="ECO:0000256" key="6">
    <source>
        <dbReference type="ARBA" id="ARBA00048707"/>
    </source>
</evidence>
<evidence type="ECO:0000256" key="8">
    <source>
        <dbReference type="HAMAP-Rule" id="MF_00083"/>
    </source>
</evidence>
<dbReference type="SUPFAM" id="SSF53178">
    <property type="entry name" value="Peptidyl-tRNA hydrolase-like"/>
    <property type="match status" value="1"/>
</dbReference>
<dbReference type="PROSITE" id="PS01196">
    <property type="entry name" value="PEPT_TRNA_HYDROL_2"/>
    <property type="match status" value="1"/>
</dbReference>
<dbReference type="PROSITE" id="PS01195">
    <property type="entry name" value="PEPT_TRNA_HYDROL_1"/>
    <property type="match status" value="1"/>
</dbReference>
<dbReference type="GO" id="GO:0004045">
    <property type="term" value="F:peptidyl-tRNA hydrolase activity"/>
    <property type="evidence" value="ECO:0007669"/>
    <property type="project" value="UniProtKB-UniRule"/>
</dbReference>
<evidence type="ECO:0000256" key="4">
    <source>
        <dbReference type="ARBA" id="ARBA00022884"/>
    </source>
</evidence>
<dbReference type="Proteomes" id="UP000269544">
    <property type="component" value="Chromosome"/>
</dbReference>
<feature type="active site" description="Proton acceptor" evidence="8">
    <location>
        <position position="18"/>
    </location>
</feature>
<dbReference type="PANTHER" id="PTHR17224">
    <property type="entry name" value="PEPTIDYL-TRNA HYDROLASE"/>
    <property type="match status" value="1"/>
</dbReference>
<dbReference type="NCBIfam" id="TIGR00447">
    <property type="entry name" value="pth"/>
    <property type="match status" value="1"/>
</dbReference>
<evidence type="ECO:0000256" key="3">
    <source>
        <dbReference type="ARBA" id="ARBA00022801"/>
    </source>
</evidence>
<name>A0A448V0N4_9FIRM</name>
<sequence>MLIVGLGNPGDRYRHTRHNVGFMALDAIADHLNISVNSIRFKGLYGEGRIQGKKVRLLKPSTYMNESGQSVRECMHYFKIPPEEVLVLVDDIDIEFGTIRIRKSGSAGTHNGLKSIIYQIRSDQFPRLKIAVGKKNPHMDLADFVLSGFSKDEIPVMEETVEKAKRAAIAWTIDGVDSAMNMWNGK</sequence>
<feature type="site" description="Stabilizes the basic form of H active site to accept a proton" evidence="8">
    <location>
        <position position="90"/>
    </location>
</feature>
<dbReference type="KEGG" id="piv:NCTC13079_00535"/>
<feature type="binding site" evidence="8">
    <location>
        <position position="111"/>
    </location>
    <ligand>
        <name>tRNA</name>
        <dbReference type="ChEBI" id="CHEBI:17843"/>
    </ligand>
</feature>
<dbReference type="Pfam" id="PF01195">
    <property type="entry name" value="Pept_tRNA_hydro"/>
    <property type="match status" value="1"/>
</dbReference>
<keyword evidence="8" id="KW-0963">Cytoplasm</keyword>
<evidence type="ECO:0000256" key="2">
    <source>
        <dbReference type="ARBA" id="ARBA00022555"/>
    </source>
</evidence>
<dbReference type="InterPro" id="IPR036416">
    <property type="entry name" value="Pept_tRNA_hydro_sf"/>
</dbReference>
<comment type="similarity">
    <text evidence="5 8 10">Belongs to the PTH family.</text>
</comment>
<evidence type="ECO:0000256" key="5">
    <source>
        <dbReference type="ARBA" id="ARBA00038063"/>
    </source>
</evidence>
<comment type="function">
    <text evidence="8">Hydrolyzes ribosome-free peptidyl-tRNAs (with 1 or more amino acids incorporated), which drop off the ribosome during protein synthesis, or as a result of ribosome stalling.</text>
</comment>
<dbReference type="InterPro" id="IPR018171">
    <property type="entry name" value="Pept_tRNA_hydro_CS"/>
</dbReference>
<dbReference type="GO" id="GO:0005737">
    <property type="term" value="C:cytoplasm"/>
    <property type="evidence" value="ECO:0007669"/>
    <property type="project" value="UniProtKB-SubCell"/>
</dbReference>
<evidence type="ECO:0000256" key="7">
    <source>
        <dbReference type="ARBA" id="ARBA00050038"/>
    </source>
</evidence>
<comment type="catalytic activity">
    <reaction evidence="6 8 9">
        <text>an N-acyl-L-alpha-aminoacyl-tRNA + H2O = an N-acyl-L-amino acid + a tRNA + H(+)</text>
        <dbReference type="Rhea" id="RHEA:54448"/>
        <dbReference type="Rhea" id="RHEA-COMP:10123"/>
        <dbReference type="Rhea" id="RHEA-COMP:13883"/>
        <dbReference type="ChEBI" id="CHEBI:15377"/>
        <dbReference type="ChEBI" id="CHEBI:15378"/>
        <dbReference type="ChEBI" id="CHEBI:59874"/>
        <dbReference type="ChEBI" id="CHEBI:78442"/>
        <dbReference type="ChEBI" id="CHEBI:138191"/>
        <dbReference type="EC" id="3.1.1.29"/>
    </reaction>
</comment>
<keyword evidence="4 8" id="KW-0694">RNA-binding</keyword>
<keyword evidence="12" id="KW-1185">Reference proteome</keyword>
<dbReference type="InterPro" id="IPR001328">
    <property type="entry name" value="Pept_tRNA_hydro"/>
</dbReference>
<gene>
    <name evidence="8 11" type="primary">pth</name>
    <name evidence="11" type="ORF">NCTC13079_00535</name>
</gene>
<dbReference type="FunFam" id="3.40.50.1470:FF:000001">
    <property type="entry name" value="Peptidyl-tRNA hydrolase"/>
    <property type="match status" value="1"/>
</dbReference>
<dbReference type="Gene3D" id="3.40.50.1470">
    <property type="entry name" value="Peptidyl-tRNA hydrolase"/>
    <property type="match status" value="1"/>
</dbReference>
<dbReference type="GO" id="GO:0000049">
    <property type="term" value="F:tRNA binding"/>
    <property type="evidence" value="ECO:0007669"/>
    <property type="project" value="UniProtKB-UniRule"/>
</dbReference>
<dbReference type="AlphaFoldDB" id="A0A448V0N4"/>